<gene>
    <name evidence="2" type="ORF">ETSY2_16265</name>
</gene>
<sequence>MVSCPATQMIGKGNRGNRGKSGTDHVFAFKKSVTVSVSRLRSSRTREYTPQRFKRRSVAATMIMDHGATPIKMAVHPAMPIASHLLTVVNI</sequence>
<proteinExistence type="predicted"/>
<dbReference type="EMBL" id="AZHX01000662">
    <property type="protein sequence ID" value="ETX06581.1"/>
    <property type="molecule type" value="Genomic_DNA"/>
</dbReference>
<evidence type="ECO:0000313" key="3">
    <source>
        <dbReference type="Proteomes" id="UP000019140"/>
    </source>
</evidence>
<dbReference type="HOGENOM" id="CLU_187466_0_0_7"/>
<evidence type="ECO:0000313" key="2">
    <source>
        <dbReference type="EMBL" id="ETX06581.1"/>
    </source>
</evidence>
<dbReference type="AlphaFoldDB" id="W4M9H5"/>
<accession>W4M9H5</accession>
<keyword evidence="3" id="KW-1185">Reference proteome</keyword>
<organism evidence="2 3">
    <name type="scientific">Candidatus Entotheonella gemina</name>
    <dbReference type="NCBI Taxonomy" id="1429439"/>
    <lineage>
        <taxon>Bacteria</taxon>
        <taxon>Pseudomonadati</taxon>
        <taxon>Nitrospinota/Tectimicrobiota group</taxon>
        <taxon>Candidatus Tectimicrobiota</taxon>
        <taxon>Candidatus Entotheonellia</taxon>
        <taxon>Candidatus Entotheonellales</taxon>
        <taxon>Candidatus Entotheonellaceae</taxon>
        <taxon>Candidatus Entotheonella</taxon>
    </lineage>
</organism>
<comment type="caution">
    <text evidence="2">The sequence shown here is derived from an EMBL/GenBank/DDBJ whole genome shotgun (WGS) entry which is preliminary data.</text>
</comment>
<dbReference type="Proteomes" id="UP000019140">
    <property type="component" value="Unassembled WGS sequence"/>
</dbReference>
<evidence type="ECO:0000256" key="1">
    <source>
        <dbReference type="SAM" id="MobiDB-lite"/>
    </source>
</evidence>
<name>W4M9H5_9BACT</name>
<feature type="region of interest" description="Disordered" evidence="1">
    <location>
        <begin position="1"/>
        <end position="24"/>
    </location>
</feature>
<protein>
    <submittedName>
        <fullName evidence="2">Uncharacterized protein</fullName>
    </submittedName>
</protein>
<reference evidence="2 3" key="1">
    <citation type="journal article" date="2014" name="Nature">
        <title>An environmental bacterial taxon with a large and distinct metabolic repertoire.</title>
        <authorList>
            <person name="Wilson M.C."/>
            <person name="Mori T."/>
            <person name="Ruckert C."/>
            <person name="Uria A.R."/>
            <person name="Helf M.J."/>
            <person name="Takada K."/>
            <person name="Gernert C."/>
            <person name="Steffens U.A."/>
            <person name="Heycke N."/>
            <person name="Schmitt S."/>
            <person name="Rinke C."/>
            <person name="Helfrich E.J."/>
            <person name="Brachmann A.O."/>
            <person name="Gurgui C."/>
            <person name="Wakimoto T."/>
            <person name="Kracht M."/>
            <person name="Crusemann M."/>
            <person name="Hentschel U."/>
            <person name="Abe I."/>
            <person name="Matsunaga S."/>
            <person name="Kalinowski J."/>
            <person name="Takeyama H."/>
            <person name="Piel J."/>
        </authorList>
    </citation>
    <scope>NUCLEOTIDE SEQUENCE [LARGE SCALE GENOMIC DNA]</scope>
    <source>
        <strain evidence="3">TSY2</strain>
    </source>
</reference>